<accession>A0A1Q2LJ66</accession>
<evidence type="ECO:0000313" key="2">
    <source>
        <dbReference type="Proteomes" id="UP000188298"/>
    </source>
</evidence>
<proteinExistence type="predicted"/>
<reference evidence="1 2" key="1">
    <citation type="submission" date="2017-02" db="EMBL/GenBank/DDBJ databases">
        <title>Whole genome sequencing of Helicobacter bilis strain AAQJH.</title>
        <authorList>
            <person name="Conlan S."/>
            <person name="Thomas P.J."/>
            <person name="Mullikin J."/>
            <person name="Palmore T.N."/>
            <person name="Frank K.M."/>
            <person name="Segre J.A."/>
        </authorList>
    </citation>
    <scope>NUCLEOTIDE SEQUENCE [LARGE SCALE GENOMIC DNA]</scope>
    <source>
        <strain evidence="1 2">AAQJH</strain>
    </source>
</reference>
<gene>
    <name evidence="1" type="ORF">XJ32_10470</name>
</gene>
<dbReference type="KEGG" id="hbl:XJ32_10470"/>
<dbReference type="AlphaFoldDB" id="A0A1Q2LJ66"/>
<dbReference type="RefSeq" id="WP_077389631.1">
    <property type="nucleotide sequence ID" value="NZ_CP019645.1"/>
</dbReference>
<protein>
    <submittedName>
        <fullName evidence="1">Uncharacterized protein</fullName>
    </submittedName>
</protein>
<dbReference type="Proteomes" id="UP000188298">
    <property type="component" value="Chromosome"/>
</dbReference>
<organism evidence="1 2">
    <name type="scientific">Helicobacter bilis</name>
    <dbReference type="NCBI Taxonomy" id="37372"/>
    <lineage>
        <taxon>Bacteria</taxon>
        <taxon>Pseudomonadati</taxon>
        <taxon>Campylobacterota</taxon>
        <taxon>Epsilonproteobacteria</taxon>
        <taxon>Campylobacterales</taxon>
        <taxon>Helicobacteraceae</taxon>
        <taxon>Helicobacter</taxon>
    </lineage>
</organism>
<sequence>MDSISFKFQRIQIDPQDYDDELLAEYTHELILQPYINNQYFHFENNEYYLNISRLEYSLQESCKCPIFVCGCGDEGCAGIVNTPKIIVLDSVIVWEIYEPKEFSFTFDRIQILTAIKDLKDSMLQHCSLEEWQKTMHLGREDADYFLRKSPIHIYKEIK</sequence>
<name>A0A1Q2LJ66_9HELI</name>
<evidence type="ECO:0000313" key="1">
    <source>
        <dbReference type="EMBL" id="AQQ60441.1"/>
    </source>
</evidence>
<dbReference type="EMBL" id="CP019645">
    <property type="protein sequence ID" value="AQQ60441.1"/>
    <property type="molecule type" value="Genomic_DNA"/>
</dbReference>